<evidence type="ECO:0000313" key="2">
    <source>
        <dbReference type="EMBL" id="CAG9336344.1"/>
    </source>
</evidence>
<dbReference type="EMBL" id="CAJZBQ010000064">
    <property type="protein sequence ID" value="CAG9336344.1"/>
    <property type="molecule type" value="Genomic_DNA"/>
</dbReference>
<feature type="region of interest" description="Disordered" evidence="1">
    <location>
        <begin position="55"/>
        <end position="85"/>
    </location>
</feature>
<sequence>MDNIFKILDEDSDAEPVSIQEKVKEAKTITRSGIDKSEIPIKSKAIVGKKSRMLRKGKDRDNMIENKYLKKQKKNSLRQKAKHSY</sequence>
<feature type="compositionally biased region" description="Basic and acidic residues" evidence="1">
    <location>
        <begin position="56"/>
        <end position="68"/>
    </location>
</feature>
<dbReference type="Proteomes" id="UP001162131">
    <property type="component" value="Unassembled WGS sequence"/>
</dbReference>
<evidence type="ECO:0000256" key="1">
    <source>
        <dbReference type="SAM" id="MobiDB-lite"/>
    </source>
</evidence>
<dbReference type="AlphaFoldDB" id="A0AAU9KE65"/>
<proteinExistence type="predicted"/>
<reference evidence="2" key="1">
    <citation type="submission" date="2021-09" db="EMBL/GenBank/DDBJ databases">
        <authorList>
            <consortium name="AG Swart"/>
            <person name="Singh M."/>
            <person name="Singh A."/>
            <person name="Seah K."/>
            <person name="Emmerich C."/>
        </authorList>
    </citation>
    <scope>NUCLEOTIDE SEQUENCE</scope>
    <source>
        <strain evidence="2">ATCC30299</strain>
    </source>
</reference>
<protein>
    <submittedName>
        <fullName evidence="2">Uncharacterized protein</fullName>
    </submittedName>
</protein>
<comment type="caution">
    <text evidence="2">The sequence shown here is derived from an EMBL/GenBank/DDBJ whole genome shotgun (WGS) entry which is preliminary data.</text>
</comment>
<organism evidence="2 3">
    <name type="scientific">Blepharisma stoltei</name>
    <dbReference type="NCBI Taxonomy" id="1481888"/>
    <lineage>
        <taxon>Eukaryota</taxon>
        <taxon>Sar</taxon>
        <taxon>Alveolata</taxon>
        <taxon>Ciliophora</taxon>
        <taxon>Postciliodesmatophora</taxon>
        <taxon>Heterotrichea</taxon>
        <taxon>Heterotrichida</taxon>
        <taxon>Blepharismidae</taxon>
        <taxon>Blepharisma</taxon>
    </lineage>
</organism>
<gene>
    <name evidence="2" type="ORF">BSTOLATCC_MIC66221</name>
</gene>
<accession>A0AAU9KE65</accession>
<keyword evidence="3" id="KW-1185">Reference proteome</keyword>
<feature type="compositionally biased region" description="Basic residues" evidence="1">
    <location>
        <begin position="69"/>
        <end position="85"/>
    </location>
</feature>
<name>A0AAU9KE65_9CILI</name>
<evidence type="ECO:0000313" key="3">
    <source>
        <dbReference type="Proteomes" id="UP001162131"/>
    </source>
</evidence>